<reference evidence="10" key="1">
    <citation type="journal article" date="2019" name="Int. J. Syst. Evol. Microbiol.">
        <title>The Global Catalogue of Microorganisms (GCM) 10K type strain sequencing project: providing services to taxonomists for standard genome sequencing and annotation.</title>
        <authorList>
            <consortium name="The Broad Institute Genomics Platform"/>
            <consortium name="The Broad Institute Genome Sequencing Center for Infectious Disease"/>
            <person name="Wu L."/>
            <person name="Ma J."/>
        </authorList>
    </citation>
    <scope>NUCLEOTIDE SEQUENCE [LARGE SCALE GENOMIC DNA]</scope>
    <source>
        <strain evidence="10">JCM 4594</strain>
    </source>
</reference>
<dbReference type="PANTHER" id="PTHR35807">
    <property type="entry name" value="TRANSCRIPTIONAL REGULATOR REDD-RELATED"/>
    <property type="match status" value="1"/>
</dbReference>
<dbReference type="SUPFAM" id="SSF52540">
    <property type="entry name" value="P-loop containing nucleoside triphosphate hydrolases"/>
    <property type="match status" value="1"/>
</dbReference>
<name>A0ABQ3AH81_9ACTN</name>
<evidence type="ECO:0000256" key="2">
    <source>
        <dbReference type="ARBA" id="ARBA00023012"/>
    </source>
</evidence>
<evidence type="ECO:0000256" key="7">
    <source>
        <dbReference type="SAM" id="MobiDB-lite"/>
    </source>
</evidence>
<dbReference type="SMART" id="SM01043">
    <property type="entry name" value="BTAD"/>
    <property type="match status" value="1"/>
</dbReference>
<keyword evidence="3" id="KW-0805">Transcription regulation</keyword>
<dbReference type="Gene3D" id="3.40.50.300">
    <property type="entry name" value="P-loop containing nucleotide triphosphate hydrolases"/>
    <property type="match status" value="1"/>
</dbReference>
<dbReference type="SUPFAM" id="SSF46894">
    <property type="entry name" value="C-terminal effector domain of the bipartite response regulators"/>
    <property type="match status" value="1"/>
</dbReference>
<dbReference type="Pfam" id="PF00486">
    <property type="entry name" value="Trans_reg_C"/>
    <property type="match status" value="1"/>
</dbReference>
<dbReference type="GeneID" id="96293231"/>
<dbReference type="SMART" id="SM00862">
    <property type="entry name" value="Trans_reg_C"/>
    <property type="match status" value="1"/>
</dbReference>
<dbReference type="SUPFAM" id="SSF48452">
    <property type="entry name" value="TPR-like"/>
    <property type="match status" value="1"/>
</dbReference>
<keyword evidence="2" id="KW-0902">Two-component regulatory system</keyword>
<evidence type="ECO:0000313" key="9">
    <source>
        <dbReference type="EMBL" id="GGY52280.1"/>
    </source>
</evidence>
<keyword evidence="4 6" id="KW-0238">DNA-binding</keyword>
<sequence>MDFHLLGPVEARREDLRIALSGTKMHTLLAALLLARGRVVPDSRLSRLLWGASPPATMSAQIYTYVSRLRKLLEPETTLERRSPGYAIKTGDSLVDIVEYERFDRLGRQALQEHRYEDAGSLLRNALELWQGPMLVNVTEFLAEEEIPQWEEGRAATLENRMEADLALGRHGQIVAELTRLVADFPLRERMRAQLMTALYRCGRQADALHVFHEGRTVLAEELGVDPGTALTDTHQAVLCGTLDLEPESGERRTATLVAVRAADPEPPGPRPHAPAAPLRAPAMLPPDTAGFIGRARELAALRRLLTPGGRSATPRRCLITGMAGIGKTALAVHAAHENREHFPDGQLYADLAGPDGTAKDPRDVLVHLLRALGEQPPGAAPYDLDELVRVYRTSTAGRRILVLLDNAVDSRRLAPLLPAGVEAAALVTGHAHLAVTAGPVTLAVGPLSPEESLELLTVTAGRARTVAEPGAARLIAGHCAGLPLALRIAGAKLAARPHWSVARLAGRLAEPDSRLGELAFGELELADSLASWLERTDEGSRELLARLSVLGERPFSSASAATVLGLPDRRAEDLVERLAESALLETVRPLGEAGAPAAFHYRFHRLVLLYVQSLPVQRPVRVALAQAG</sequence>
<accession>A0ABQ3AH81</accession>
<dbReference type="InterPro" id="IPR036388">
    <property type="entry name" value="WH-like_DNA-bd_sf"/>
</dbReference>
<dbReference type="InterPro" id="IPR011990">
    <property type="entry name" value="TPR-like_helical_dom_sf"/>
</dbReference>
<evidence type="ECO:0000313" key="10">
    <source>
        <dbReference type="Proteomes" id="UP000600946"/>
    </source>
</evidence>
<evidence type="ECO:0000256" key="6">
    <source>
        <dbReference type="PROSITE-ProRule" id="PRU01091"/>
    </source>
</evidence>
<dbReference type="CDD" id="cd15831">
    <property type="entry name" value="BTAD"/>
    <property type="match status" value="1"/>
</dbReference>
<dbReference type="InterPro" id="IPR051677">
    <property type="entry name" value="AfsR-DnrI-RedD_regulator"/>
</dbReference>
<feature type="domain" description="OmpR/PhoB-type" evidence="8">
    <location>
        <begin position="1"/>
        <end position="90"/>
    </location>
</feature>
<dbReference type="InterPro" id="IPR001867">
    <property type="entry name" value="OmpR/PhoB-type_DNA-bd"/>
</dbReference>
<evidence type="ECO:0000256" key="1">
    <source>
        <dbReference type="ARBA" id="ARBA00005820"/>
    </source>
</evidence>
<dbReference type="RefSeq" id="WP_190028435.1">
    <property type="nucleotide sequence ID" value="NZ_BMUU01000010.1"/>
</dbReference>
<comment type="similarity">
    <text evidence="1">Belongs to the AfsR/DnrI/RedD regulatory family.</text>
</comment>
<protein>
    <recommendedName>
        <fullName evidence="8">OmpR/PhoB-type domain-containing protein</fullName>
    </recommendedName>
</protein>
<organism evidence="9 10">
    <name type="scientific">Streptomyces xanthochromogenes</name>
    <dbReference type="NCBI Taxonomy" id="67384"/>
    <lineage>
        <taxon>Bacteria</taxon>
        <taxon>Bacillati</taxon>
        <taxon>Actinomycetota</taxon>
        <taxon>Actinomycetes</taxon>
        <taxon>Kitasatosporales</taxon>
        <taxon>Streptomycetaceae</taxon>
        <taxon>Streptomyces</taxon>
    </lineage>
</organism>
<dbReference type="PROSITE" id="PS51755">
    <property type="entry name" value="OMPR_PHOB"/>
    <property type="match status" value="1"/>
</dbReference>
<feature type="DNA-binding region" description="OmpR/PhoB-type" evidence="6">
    <location>
        <begin position="1"/>
        <end position="90"/>
    </location>
</feature>
<keyword evidence="5" id="KW-0804">Transcription</keyword>
<dbReference type="EMBL" id="BMUU01000010">
    <property type="protein sequence ID" value="GGY52280.1"/>
    <property type="molecule type" value="Genomic_DNA"/>
</dbReference>
<dbReference type="Pfam" id="PF03704">
    <property type="entry name" value="BTAD"/>
    <property type="match status" value="1"/>
</dbReference>
<dbReference type="PANTHER" id="PTHR35807:SF1">
    <property type="entry name" value="TRANSCRIPTIONAL REGULATOR REDD"/>
    <property type="match status" value="1"/>
</dbReference>
<keyword evidence="10" id="KW-1185">Reference proteome</keyword>
<evidence type="ECO:0000256" key="3">
    <source>
        <dbReference type="ARBA" id="ARBA00023015"/>
    </source>
</evidence>
<dbReference type="InterPro" id="IPR005158">
    <property type="entry name" value="BTAD"/>
</dbReference>
<dbReference type="Gene3D" id="1.10.10.10">
    <property type="entry name" value="Winged helix-like DNA-binding domain superfamily/Winged helix DNA-binding domain"/>
    <property type="match status" value="1"/>
</dbReference>
<feature type="region of interest" description="Disordered" evidence="7">
    <location>
        <begin position="263"/>
        <end position="282"/>
    </location>
</feature>
<dbReference type="PRINTS" id="PR00364">
    <property type="entry name" value="DISEASERSIST"/>
</dbReference>
<dbReference type="Proteomes" id="UP000600946">
    <property type="component" value="Unassembled WGS sequence"/>
</dbReference>
<dbReference type="Gene3D" id="1.25.40.10">
    <property type="entry name" value="Tetratricopeptide repeat domain"/>
    <property type="match status" value="1"/>
</dbReference>
<proteinExistence type="inferred from homology"/>
<evidence type="ECO:0000256" key="5">
    <source>
        <dbReference type="ARBA" id="ARBA00023163"/>
    </source>
</evidence>
<comment type="caution">
    <text evidence="9">The sequence shown here is derived from an EMBL/GenBank/DDBJ whole genome shotgun (WGS) entry which is preliminary data.</text>
</comment>
<dbReference type="InterPro" id="IPR027417">
    <property type="entry name" value="P-loop_NTPase"/>
</dbReference>
<feature type="compositionally biased region" description="Pro residues" evidence="7">
    <location>
        <begin position="265"/>
        <end position="275"/>
    </location>
</feature>
<gene>
    <name evidence="9" type="ORF">GCM10010326_53080</name>
</gene>
<dbReference type="InterPro" id="IPR016032">
    <property type="entry name" value="Sig_transdc_resp-reg_C-effctor"/>
</dbReference>
<evidence type="ECO:0000256" key="4">
    <source>
        <dbReference type="ARBA" id="ARBA00023125"/>
    </source>
</evidence>
<evidence type="ECO:0000259" key="8">
    <source>
        <dbReference type="PROSITE" id="PS51755"/>
    </source>
</evidence>